<dbReference type="Proteomes" id="UP000492821">
    <property type="component" value="Unassembled WGS sequence"/>
</dbReference>
<reference evidence="1" key="1">
    <citation type="journal article" date="2013" name="Genetics">
        <title>The draft genome and transcriptome of Panagrellus redivivus are shaped by the harsh demands of a free-living lifestyle.</title>
        <authorList>
            <person name="Srinivasan J."/>
            <person name="Dillman A.R."/>
            <person name="Macchietto M.G."/>
            <person name="Heikkinen L."/>
            <person name="Lakso M."/>
            <person name="Fracchia K.M."/>
            <person name="Antoshechkin I."/>
            <person name="Mortazavi A."/>
            <person name="Wong G."/>
            <person name="Sternberg P.W."/>
        </authorList>
    </citation>
    <scope>NUCLEOTIDE SEQUENCE [LARGE SCALE GENOMIC DNA]</scope>
    <source>
        <strain evidence="1">MT8872</strain>
    </source>
</reference>
<proteinExistence type="predicted"/>
<organism evidence="1 2">
    <name type="scientific">Panagrellus redivivus</name>
    <name type="common">Microworm</name>
    <dbReference type="NCBI Taxonomy" id="6233"/>
    <lineage>
        <taxon>Eukaryota</taxon>
        <taxon>Metazoa</taxon>
        <taxon>Ecdysozoa</taxon>
        <taxon>Nematoda</taxon>
        <taxon>Chromadorea</taxon>
        <taxon>Rhabditida</taxon>
        <taxon>Tylenchina</taxon>
        <taxon>Panagrolaimomorpha</taxon>
        <taxon>Panagrolaimoidea</taxon>
        <taxon>Panagrolaimidae</taxon>
        <taxon>Panagrellus</taxon>
    </lineage>
</organism>
<dbReference type="AlphaFoldDB" id="A0A7E4VTS2"/>
<name>A0A7E4VTS2_PANRE</name>
<evidence type="ECO:0000313" key="1">
    <source>
        <dbReference type="Proteomes" id="UP000492821"/>
    </source>
</evidence>
<accession>A0A7E4VTS2</accession>
<reference evidence="2" key="2">
    <citation type="submission" date="2020-10" db="UniProtKB">
        <authorList>
            <consortium name="WormBaseParasite"/>
        </authorList>
    </citation>
    <scope>IDENTIFICATION</scope>
</reference>
<dbReference type="WBParaSite" id="Pan_g2409.t1">
    <property type="protein sequence ID" value="Pan_g2409.t1"/>
    <property type="gene ID" value="Pan_g2409"/>
</dbReference>
<keyword evidence="1" id="KW-1185">Reference proteome</keyword>
<evidence type="ECO:0000313" key="2">
    <source>
        <dbReference type="WBParaSite" id="Pan_g2409.t1"/>
    </source>
</evidence>
<protein>
    <submittedName>
        <fullName evidence="2">Uncharacterized protein</fullName>
    </submittedName>
</protein>
<sequence length="125" mass="14014">MPATTPVDPPPEGVGLVCVYHRFVWLVYLSLFSHQLYDDYAFSRSEPQDVSFRRHAIDYEDDSNASGTLSLKPQHRNLIGRNSIISRGARITHPHSTNNTATACPSLISSYITSATRAASPRRRR</sequence>